<name>A0A8J3J2Y9_9ACTN</name>
<feature type="domain" description="FtsK" evidence="4">
    <location>
        <begin position="350"/>
        <end position="553"/>
    </location>
</feature>
<comment type="caution">
    <text evidence="5">The sequence shown here is derived from an EMBL/GenBank/DDBJ whole genome shotgun (WGS) entry which is preliminary data.</text>
</comment>
<dbReference type="Pfam" id="PF01580">
    <property type="entry name" value="FtsK_SpoIIIE"/>
    <property type="match status" value="1"/>
</dbReference>
<dbReference type="Proteomes" id="UP000612808">
    <property type="component" value="Unassembled WGS sequence"/>
</dbReference>
<dbReference type="PANTHER" id="PTHR22683:SF41">
    <property type="entry name" value="DNA TRANSLOCASE FTSK"/>
    <property type="match status" value="1"/>
</dbReference>
<keyword evidence="6" id="KW-1185">Reference proteome</keyword>
<evidence type="ECO:0000313" key="5">
    <source>
        <dbReference type="EMBL" id="GID14846.1"/>
    </source>
</evidence>
<evidence type="ECO:0000256" key="3">
    <source>
        <dbReference type="PROSITE-ProRule" id="PRU00289"/>
    </source>
</evidence>
<dbReference type="GO" id="GO:0003677">
    <property type="term" value="F:DNA binding"/>
    <property type="evidence" value="ECO:0007669"/>
    <property type="project" value="InterPro"/>
</dbReference>
<dbReference type="AlphaFoldDB" id="A0A8J3J2Y9"/>
<dbReference type="CDD" id="cd01127">
    <property type="entry name" value="TrwB_TraG_TraD_VirD4"/>
    <property type="match status" value="1"/>
</dbReference>
<dbReference type="PANTHER" id="PTHR22683">
    <property type="entry name" value="SPORULATION PROTEIN RELATED"/>
    <property type="match status" value="1"/>
</dbReference>
<accession>A0A8J3J2Y9</accession>
<keyword evidence="1 3" id="KW-0547">Nucleotide-binding</keyword>
<keyword evidence="5" id="KW-0131">Cell cycle</keyword>
<dbReference type="InterPro" id="IPR050206">
    <property type="entry name" value="FtsK/SpoIIIE/SftA"/>
</dbReference>
<dbReference type="EMBL" id="BOMB01000033">
    <property type="protein sequence ID" value="GID14846.1"/>
    <property type="molecule type" value="Genomic_DNA"/>
</dbReference>
<dbReference type="InterPro" id="IPR002543">
    <property type="entry name" value="FtsK_dom"/>
</dbReference>
<dbReference type="SUPFAM" id="SSF52540">
    <property type="entry name" value="P-loop containing nucleoside triphosphate hydrolases"/>
    <property type="match status" value="1"/>
</dbReference>
<dbReference type="InterPro" id="IPR027417">
    <property type="entry name" value="P-loop_NTPase"/>
</dbReference>
<dbReference type="PROSITE" id="PS50901">
    <property type="entry name" value="FTSK"/>
    <property type="match status" value="1"/>
</dbReference>
<gene>
    <name evidence="5" type="ORF">Aru02nite_57350</name>
</gene>
<sequence>MASVRAVFGRAVAAHREAVAQVRAAQRDLERHAADTGPVDTSAVEQTRLGQRLAAAARALIPGWLGTGWDAAVLELPVGRDAAATGPVYVPVGSARAGDATFPAVVPLLGVGHLTVDADARRPEVAGLVRGVLLRLLAACPAGLVRVRTVDGGAVGATFTAFRPLVEAGVMPEPATDRAGFRAVLDEAERHVRQVQQAVSAGRDESAVPYLLVVVGSLVPDAGPELARLRALAHAGPAARLHLVVAGYPPAKGFPDPEEPLSHAVAVRVGERGCRLTDPPGAAPYSAGGLDVPVALAAGPPEKLVGAVSGRLAGALRAAGTMTFADLMTDRRWPDSSEHGLHTVVGRDGMAPVELAFDDATPHWLVGGRTGSGKTVFLLDVLYGLAARYSPDELAMYLLDFKEGVSFTEFTPTGSDPSWIPHARAVGVESDREYGVAVLAELAAEMGRRSVAMKRAGVTKLADLRSTVDIAMPRILAVVDEFHVLFAGNDALARRAAALLEELARKGRSYGVHLVLASQTTSGVEALYTKTESIFGQFPLRIALAGATGVLDPLNTAADGLPIGTAVVNDAGGIPGHNRLVRFPDAHADSARLAWLRHELWQARIPGSAPPSVFAGYAEQSLAGDPTYRALRPRARRLALVGRNVDVPSSTASFALDASPGRHLGVLGPSPVGADVLAAAAAGLAPQYEAGAVEFVLAPLVAAADAVAERAAARIAAAGHKVSTVDALGLRETLRRLADGVREVRGTPTPTYLVVFGMDAAGGLLGELDAQSRTGIDDLRVVLRQGPARGVHLLGWWRGLGRFSEDVGGSAGREDVACLVALNVPGSELGMFLGMLDLDWHPRPNRALLVDRHEDRVGLIVPFTEPRPEGE</sequence>
<keyword evidence="5" id="KW-0132">Cell division</keyword>
<dbReference type="GO" id="GO:0005524">
    <property type="term" value="F:ATP binding"/>
    <property type="evidence" value="ECO:0007669"/>
    <property type="project" value="UniProtKB-UniRule"/>
</dbReference>
<evidence type="ECO:0000256" key="1">
    <source>
        <dbReference type="ARBA" id="ARBA00022741"/>
    </source>
</evidence>
<evidence type="ECO:0000256" key="2">
    <source>
        <dbReference type="ARBA" id="ARBA00022840"/>
    </source>
</evidence>
<dbReference type="Gene3D" id="3.40.50.300">
    <property type="entry name" value="P-loop containing nucleotide triphosphate hydrolases"/>
    <property type="match status" value="2"/>
</dbReference>
<feature type="binding site" evidence="3">
    <location>
        <begin position="368"/>
        <end position="375"/>
    </location>
    <ligand>
        <name>ATP</name>
        <dbReference type="ChEBI" id="CHEBI:30616"/>
    </ligand>
</feature>
<dbReference type="RefSeq" id="WP_203662808.1">
    <property type="nucleotide sequence ID" value="NZ_BAAAZM010000004.1"/>
</dbReference>
<organism evidence="5 6">
    <name type="scientific">Actinocatenispora rupis</name>
    <dbReference type="NCBI Taxonomy" id="519421"/>
    <lineage>
        <taxon>Bacteria</taxon>
        <taxon>Bacillati</taxon>
        <taxon>Actinomycetota</taxon>
        <taxon>Actinomycetes</taxon>
        <taxon>Micromonosporales</taxon>
        <taxon>Micromonosporaceae</taxon>
        <taxon>Actinocatenispora</taxon>
    </lineage>
</organism>
<proteinExistence type="predicted"/>
<dbReference type="GO" id="GO:0051301">
    <property type="term" value="P:cell division"/>
    <property type="evidence" value="ECO:0007669"/>
    <property type="project" value="UniProtKB-KW"/>
</dbReference>
<keyword evidence="2 3" id="KW-0067">ATP-binding</keyword>
<protein>
    <submittedName>
        <fullName evidence="5">Cell division protein FtsK</fullName>
    </submittedName>
</protein>
<reference evidence="5" key="1">
    <citation type="submission" date="2021-01" db="EMBL/GenBank/DDBJ databases">
        <title>Whole genome shotgun sequence of Actinocatenispora rupis NBRC 107355.</title>
        <authorList>
            <person name="Komaki H."/>
            <person name="Tamura T."/>
        </authorList>
    </citation>
    <scope>NUCLEOTIDE SEQUENCE</scope>
    <source>
        <strain evidence="5">NBRC 107355</strain>
    </source>
</reference>
<evidence type="ECO:0000259" key="4">
    <source>
        <dbReference type="PROSITE" id="PS50901"/>
    </source>
</evidence>
<evidence type="ECO:0000313" key="6">
    <source>
        <dbReference type="Proteomes" id="UP000612808"/>
    </source>
</evidence>